<dbReference type="Gene3D" id="3.30.70.1070">
    <property type="entry name" value="Sporulation related repeat"/>
    <property type="match status" value="1"/>
</dbReference>
<feature type="domain" description="SPOR" evidence="2">
    <location>
        <begin position="154"/>
        <end position="233"/>
    </location>
</feature>
<feature type="compositionally biased region" description="Basic and acidic residues" evidence="1">
    <location>
        <begin position="116"/>
        <end position="126"/>
    </location>
</feature>
<proteinExistence type="predicted"/>
<protein>
    <submittedName>
        <fullName evidence="3">SPOR domain-containing protein</fullName>
    </submittedName>
</protein>
<organism evidence="3 4">
    <name type="scientific">Banduia mediterranea</name>
    <dbReference type="NCBI Taxonomy" id="3075609"/>
    <lineage>
        <taxon>Bacteria</taxon>
        <taxon>Pseudomonadati</taxon>
        <taxon>Pseudomonadota</taxon>
        <taxon>Gammaproteobacteria</taxon>
        <taxon>Nevskiales</taxon>
        <taxon>Algiphilaceae</taxon>
        <taxon>Banduia</taxon>
    </lineage>
</organism>
<sequence length="234" mass="25022">MDERLVQRLLGAAVVFGLIFVLSLLLPAPGEIDDQEQQAQGVTIDLHTPQTRAEPPRPESEIAAVDTPQAAKVIEDKSTAAPPTEEFRPTRANPPMAPNPRSQPPEAEPEPEPIEEPVKSKPKPKEVPPPAAKPEPKPEPVPVEKPPAPQTPTPVAGGSYWVQVVALSEWERAHALLNALESLGYRGMIQQSESAGRPIFRVRVGAYGTRDEAAAAQRALAGSGYGQTAIVSGE</sequence>
<dbReference type="EMBL" id="JAVRIC010000018">
    <property type="protein sequence ID" value="MDT0498203.1"/>
    <property type="molecule type" value="Genomic_DNA"/>
</dbReference>
<accession>A0ABU2WJZ3</accession>
<gene>
    <name evidence="3" type="ORF">RM530_12625</name>
</gene>
<reference evidence="3 4" key="1">
    <citation type="submission" date="2023-09" db="EMBL/GenBank/DDBJ databases">
        <authorList>
            <person name="Rey-Velasco X."/>
        </authorList>
    </citation>
    <scope>NUCLEOTIDE SEQUENCE [LARGE SCALE GENOMIC DNA]</scope>
    <source>
        <strain evidence="3 4">W345</strain>
    </source>
</reference>
<feature type="region of interest" description="Disordered" evidence="1">
    <location>
        <begin position="46"/>
        <end position="156"/>
    </location>
</feature>
<dbReference type="Proteomes" id="UP001254608">
    <property type="component" value="Unassembled WGS sequence"/>
</dbReference>
<dbReference type="SUPFAM" id="SSF110997">
    <property type="entry name" value="Sporulation related repeat"/>
    <property type="match status" value="1"/>
</dbReference>
<dbReference type="PANTHER" id="PTHR38687:SF1">
    <property type="entry name" value="CELL DIVISION PROTEIN DEDD"/>
    <property type="match status" value="1"/>
</dbReference>
<dbReference type="InterPro" id="IPR036680">
    <property type="entry name" value="SPOR-like_sf"/>
</dbReference>
<dbReference type="Pfam" id="PF05036">
    <property type="entry name" value="SPOR"/>
    <property type="match status" value="1"/>
</dbReference>
<comment type="caution">
    <text evidence="3">The sequence shown here is derived from an EMBL/GenBank/DDBJ whole genome shotgun (WGS) entry which is preliminary data.</text>
</comment>
<feature type="compositionally biased region" description="Pro residues" evidence="1">
    <location>
        <begin position="127"/>
        <end position="152"/>
    </location>
</feature>
<dbReference type="PANTHER" id="PTHR38687">
    <property type="entry name" value="CELL DIVISION PROTEIN DEDD-RELATED"/>
    <property type="match status" value="1"/>
</dbReference>
<dbReference type="InterPro" id="IPR007730">
    <property type="entry name" value="SPOR-like_dom"/>
</dbReference>
<evidence type="ECO:0000313" key="4">
    <source>
        <dbReference type="Proteomes" id="UP001254608"/>
    </source>
</evidence>
<name>A0ABU2WJZ3_9GAMM</name>
<dbReference type="RefSeq" id="WP_311365569.1">
    <property type="nucleotide sequence ID" value="NZ_JAVRIC010000018.1"/>
</dbReference>
<dbReference type="InterPro" id="IPR052521">
    <property type="entry name" value="Cell_div_SPOR-domain"/>
</dbReference>
<dbReference type="PRINTS" id="PR01217">
    <property type="entry name" value="PRICHEXTENSN"/>
</dbReference>
<keyword evidence="4" id="KW-1185">Reference proteome</keyword>
<evidence type="ECO:0000259" key="2">
    <source>
        <dbReference type="PROSITE" id="PS51724"/>
    </source>
</evidence>
<dbReference type="PROSITE" id="PS51724">
    <property type="entry name" value="SPOR"/>
    <property type="match status" value="1"/>
</dbReference>
<evidence type="ECO:0000256" key="1">
    <source>
        <dbReference type="SAM" id="MobiDB-lite"/>
    </source>
</evidence>
<evidence type="ECO:0000313" key="3">
    <source>
        <dbReference type="EMBL" id="MDT0498203.1"/>
    </source>
</evidence>